<protein>
    <submittedName>
        <fullName evidence="2">Uncharacterized protein</fullName>
    </submittedName>
</protein>
<evidence type="ECO:0000313" key="2">
    <source>
        <dbReference type="EMBL" id="SFC09709.1"/>
    </source>
</evidence>
<dbReference type="RefSeq" id="WP_090972504.1">
    <property type="nucleotide sequence ID" value="NZ_FOLL01000004.1"/>
</dbReference>
<dbReference type="AlphaFoldDB" id="A0A1I1GD97"/>
<dbReference type="STRING" id="623281.SAMN05421747_104131"/>
<reference evidence="3" key="1">
    <citation type="submission" date="2016-10" db="EMBL/GenBank/DDBJ databases">
        <authorList>
            <person name="Varghese N."/>
            <person name="Submissions S."/>
        </authorList>
    </citation>
    <scope>NUCLEOTIDE SEQUENCE [LARGE SCALE GENOMIC DNA]</scope>
    <source>
        <strain evidence="3">DSM 22900</strain>
    </source>
</reference>
<evidence type="ECO:0000256" key="1">
    <source>
        <dbReference type="SAM" id="MobiDB-lite"/>
    </source>
</evidence>
<accession>A0A1I1GD97</accession>
<dbReference type="Proteomes" id="UP000199577">
    <property type="component" value="Unassembled WGS sequence"/>
</dbReference>
<organism evidence="2 3">
    <name type="scientific">Parapedobacter composti</name>
    <dbReference type="NCBI Taxonomy" id="623281"/>
    <lineage>
        <taxon>Bacteria</taxon>
        <taxon>Pseudomonadati</taxon>
        <taxon>Bacteroidota</taxon>
        <taxon>Sphingobacteriia</taxon>
        <taxon>Sphingobacteriales</taxon>
        <taxon>Sphingobacteriaceae</taxon>
        <taxon>Parapedobacter</taxon>
    </lineage>
</organism>
<sequence length="77" mass="8775">MERRKTDMDPKKPFAENPEDKQLERPADELENTDTTEETDENTGVDIDEVVDRESYADRRHGRTNEGPADVSNPGTI</sequence>
<keyword evidence="3" id="KW-1185">Reference proteome</keyword>
<feature type="compositionally biased region" description="Basic and acidic residues" evidence="1">
    <location>
        <begin position="1"/>
        <end position="28"/>
    </location>
</feature>
<feature type="region of interest" description="Disordered" evidence="1">
    <location>
        <begin position="1"/>
        <end position="77"/>
    </location>
</feature>
<gene>
    <name evidence="2" type="ORF">SAMN05421747_104131</name>
</gene>
<evidence type="ECO:0000313" key="3">
    <source>
        <dbReference type="Proteomes" id="UP000199577"/>
    </source>
</evidence>
<feature type="compositionally biased region" description="Basic and acidic residues" evidence="1">
    <location>
        <begin position="50"/>
        <end position="59"/>
    </location>
</feature>
<proteinExistence type="predicted"/>
<name>A0A1I1GD97_9SPHI</name>
<feature type="compositionally biased region" description="Acidic residues" evidence="1">
    <location>
        <begin position="29"/>
        <end position="49"/>
    </location>
</feature>
<dbReference type="EMBL" id="FOLL01000004">
    <property type="protein sequence ID" value="SFC09709.1"/>
    <property type="molecule type" value="Genomic_DNA"/>
</dbReference>